<dbReference type="Gene3D" id="2.60.40.790">
    <property type="match status" value="1"/>
</dbReference>
<keyword evidence="1" id="KW-0346">Stress response</keyword>
<dbReference type="InterPro" id="IPR002068">
    <property type="entry name" value="A-crystallin/Hsp20_dom"/>
</dbReference>
<dbReference type="SUPFAM" id="SSF49764">
    <property type="entry name" value="HSP20-like chaperones"/>
    <property type="match status" value="1"/>
</dbReference>
<proteinExistence type="inferred from homology"/>
<dbReference type="EMBL" id="KI925116">
    <property type="protein sequence ID" value="ETW17719.1"/>
    <property type="molecule type" value="Genomic_DNA"/>
</dbReference>
<evidence type="ECO:0000256" key="2">
    <source>
        <dbReference type="PROSITE-ProRule" id="PRU00285"/>
    </source>
</evidence>
<dbReference type="Proteomes" id="UP000030690">
    <property type="component" value="Unassembled WGS sequence"/>
</dbReference>
<dbReference type="CDD" id="cd06464">
    <property type="entry name" value="ACD_sHsps-like"/>
    <property type="match status" value="1"/>
</dbReference>
<dbReference type="Pfam" id="PF00011">
    <property type="entry name" value="HSP20"/>
    <property type="match status" value="1"/>
</dbReference>
<comment type="similarity">
    <text evidence="2 3">Belongs to the small heat shock protein (HSP20) family.</text>
</comment>
<reference evidence="5 6" key="1">
    <citation type="submission" date="2013-02" db="EMBL/GenBank/DDBJ databases">
        <title>The Genome Annotation of Plasmodium falciparum Vietnam Oak-Knoll (FVO).</title>
        <authorList>
            <consortium name="The Broad Institute Genome Sequencing Platform"/>
            <consortium name="The Broad Institute Genome Sequencing Center for Infectious Disease"/>
            <person name="Neafsey D."/>
            <person name="Hoffman S."/>
            <person name="Volkman S."/>
            <person name="Rosenthal P."/>
            <person name="Walker B."/>
            <person name="Young S.K."/>
            <person name="Zeng Q."/>
            <person name="Gargeya S."/>
            <person name="Fitzgerald M."/>
            <person name="Haas B."/>
            <person name="Abouelleil A."/>
            <person name="Allen A.W."/>
            <person name="Alvarado L."/>
            <person name="Arachchi H.M."/>
            <person name="Berlin A.M."/>
            <person name="Chapman S.B."/>
            <person name="Gainer-Dewar J."/>
            <person name="Goldberg J."/>
            <person name="Griggs A."/>
            <person name="Gujja S."/>
            <person name="Hansen M."/>
            <person name="Howarth C."/>
            <person name="Imamovic A."/>
            <person name="Ireland A."/>
            <person name="Larimer J."/>
            <person name="McCowan C."/>
            <person name="Murphy C."/>
            <person name="Pearson M."/>
            <person name="Poon T.W."/>
            <person name="Priest M."/>
            <person name="Roberts A."/>
            <person name="Saif S."/>
            <person name="Shea T."/>
            <person name="Sisk P."/>
            <person name="Sykes S."/>
            <person name="Wortman J."/>
            <person name="Nusbaum C."/>
            <person name="Birren B."/>
        </authorList>
    </citation>
    <scope>NUCLEOTIDE SEQUENCE [LARGE SCALE GENOMIC DNA]</scope>
    <source>
        <strain evidence="6">Vietnam Oak-Knoll (FVO)</strain>
    </source>
</reference>
<organism evidence="5 6">
    <name type="scientific">Plasmodium falciparum Vietnam Oak-Knoll</name>
    <name type="common">FVO</name>
    <dbReference type="NCBI Taxonomy" id="1036723"/>
    <lineage>
        <taxon>Eukaryota</taxon>
        <taxon>Sar</taxon>
        <taxon>Alveolata</taxon>
        <taxon>Apicomplexa</taxon>
        <taxon>Aconoidasida</taxon>
        <taxon>Haemosporida</taxon>
        <taxon>Plasmodiidae</taxon>
        <taxon>Plasmodium</taxon>
        <taxon>Plasmodium (Laverania)</taxon>
    </lineage>
</organism>
<dbReference type="PANTHER" id="PTHR11527">
    <property type="entry name" value="HEAT-SHOCK PROTEIN 20 FAMILY MEMBER"/>
    <property type="match status" value="1"/>
</dbReference>
<evidence type="ECO:0000259" key="4">
    <source>
        <dbReference type="PROSITE" id="PS01031"/>
    </source>
</evidence>
<gene>
    <name evidence="5" type="ORF">PFFVO_03367</name>
</gene>
<accession>A0A024V5I9</accession>
<dbReference type="InterPro" id="IPR008978">
    <property type="entry name" value="HSP20-like_chaperone"/>
</dbReference>
<evidence type="ECO:0000256" key="3">
    <source>
        <dbReference type="RuleBase" id="RU003616"/>
    </source>
</evidence>
<name>A0A024V5I9_PLAFA</name>
<dbReference type="AlphaFoldDB" id="A0A024V5I9"/>
<sequence>MSTTNILKPKIIIESSKEQGVGEKRSSTLSAPFEKNMFSTYSYSNPISNMRSSTHNEYKYNWTKYVNSSQIPHVDEYIKTFEGPNTTYYYETIPLKTNTNNIFEITPSQEELSRISYNPKIEIYSTCDFAVLMMDIPGVSKENLKVELEKGLLKVYGNKYKPHIEELEKRNEYHTKIIERLNEYYFCKIFQMPPAFSEGQNISCKLNNGELLVKILANELKTQKKVIDIQS</sequence>
<feature type="domain" description="SHSP" evidence="4">
    <location>
        <begin position="112"/>
        <end position="231"/>
    </location>
</feature>
<reference evidence="5 6" key="2">
    <citation type="submission" date="2013-02" db="EMBL/GenBank/DDBJ databases">
        <title>The Genome Sequence of Plasmodium falciparum Vietnam Oak-Knoll (FVO).</title>
        <authorList>
            <consortium name="The Broad Institute Genome Sequencing Platform"/>
            <consortium name="The Broad Institute Genome Sequencing Center for Infectious Disease"/>
            <person name="Neafsey D."/>
            <person name="Cheeseman I."/>
            <person name="Volkman S."/>
            <person name="Adams J."/>
            <person name="Walker B."/>
            <person name="Young S.K."/>
            <person name="Zeng Q."/>
            <person name="Gargeya S."/>
            <person name="Fitzgerald M."/>
            <person name="Haas B."/>
            <person name="Abouelleil A."/>
            <person name="Alvarado L."/>
            <person name="Arachchi H.M."/>
            <person name="Berlin A.M."/>
            <person name="Chapman S.B."/>
            <person name="Dewar J."/>
            <person name="Goldberg J."/>
            <person name="Griggs A."/>
            <person name="Gujja S."/>
            <person name="Hansen M."/>
            <person name="Howarth C."/>
            <person name="Imamovic A."/>
            <person name="Larimer J."/>
            <person name="McCowan C."/>
            <person name="Murphy C."/>
            <person name="Neiman D."/>
            <person name="Pearson M."/>
            <person name="Priest M."/>
            <person name="Roberts A."/>
            <person name="Saif S."/>
            <person name="Shea T."/>
            <person name="Sisk P."/>
            <person name="Sykes S."/>
            <person name="Wortman J."/>
            <person name="Nusbaum C."/>
            <person name="Birren B."/>
        </authorList>
    </citation>
    <scope>NUCLEOTIDE SEQUENCE [LARGE SCALE GENOMIC DNA]</scope>
    <source>
        <strain evidence="6">Vietnam Oak-Knoll (FVO)</strain>
    </source>
</reference>
<evidence type="ECO:0000256" key="1">
    <source>
        <dbReference type="ARBA" id="ARBA00023016"/>
    </source>
</evidence>
<evidence type="ECO:0000313" key="6">
    <source>
        <dbReference type="Proteomes" id="UP000030690"/>
    </source>
</evidence>
<evidence type="ECO:0000313" key="5">
    <source>
        <dbReference type="EMBL" id="ETW17719.1"/>
    </source>
</evidence>
<dbReference type="PROSITE" id="PS01031">
    <property type="entry name" value="SHSP"/>
    <property type="match status" value="1"/>
</dbReference>
<dbReference type="SMR" id="A0A024V5I9"/>
<dbReference type="OrthoDB" id="1431247at2759"/>
<protein>
    <recommendedName>
        <fullName evidence="4">SHSP domain-containing protein</fullName>
    </recommendedName>
</protein>
<dbReference type="InterPro" id="IPR031107">
    <property type="entry name" value="Small_HSP"/>
</dbReference>